<sequence>MPSGLLRHWHGGCIIDFTLMMLETNKPLKDINHILIRLFIRGIPGRSFGNCECPNFLYDPIFGLVLIAKVRTRKPCLASKTTRIEDCISHHIDGIRTMAVQL</sequence>
<reference evidence="1 2" key="1">
    <citation type="journal article" date="2021" name="Hortic Res">
        <title>The domestication of Cucurbita argyrosperma as revealed by the genome of its wild relative.</title>
        <authorList>
            <person name="Barrera-Redondo J."/>
            <person name="Sanchez-de la Vega G."/>
            <person name="Aguirre-Liguori J.A."/>
            <person name="Castellanos-Morales G."/>
            <person name="Gutierrez-Guerrero Y.T."/>
            <person name="Aguirre-Dugua X."/>
            <person name="Aguirre-Planter E."/>
            <person name="Tenaillon M.I."/>
            <person name="Lira-Saade R."/>
            <person name="Eguiarte L.E."/>
        </authorList>
    </citation>
    <scope>NUCLEOTIDE SEQUENCE [LARGE SCALE GENOMIC DNA]</scope>
    <source>
        <strain evidence="1">JBR-2021</strain>
    </source>
</reference>
<dbReference type="Proteomes" id="UP000685013">
    <property type="component" value="Chromosome 18"/>
</dbReference>
<gene>
    <name evidence="1" type="ORF">SDJN03_27575</name>
</gene>
<protein>
    <submittedName>
        <fullName evidence="1">Uncharacterized protein</fullName>
    </submittedName>
</protein>
<name>A0AAV6M258_9ROSI</name>
<keyword evidence="2" id="KW-1185">Reference proteome</keyword>
<dbReference type="EMBL" id="JAGKQH010000018">
    <property type="protein sequence ID" value="KAG6573688.1"/>
    <property type="molecule type" value="Genomic_DNA"/>
</dbReference>
<proteinExistence type="predicted"/>
<organism evidence="1 2">
    <name type="scientific">Cucurbita argyrosperma subsp. sororia</name>
    <dbReference type="NCBI Taxonomy" id="37648"/>
    <lineage>
        <taxon>Eukaryota</taxon>
        <taxon>Viridiplantae</taxon>
        <taxon>Streptophyta</taxon>
        <taxon>Embryophyta</taxon>
        <taxon>Tracheophyta</taxon>
        <taxon>Spermatophyta</taxon>
        <taxon>Magnoliopsida</taxon>
        <taxon>eudicotyledons</taxon>
        <taxon>Gunneridae</taxon>
        <taxon>Pentapetalae</taxon>
        <taxon>rosids</taxon>
        <taxon>fabids</taxon>
        <taxon>Cucurbitales</taxon>
        <taxon>Cucurbitaceae</taxon>
        <taxon>Cucurbiteae</taxon>
        <taxon>Cucurbita</taxon>
    </lineage>
</organism>
<accession>A0AAV6M258</accession>
<evidence type="ECO:0000313" key="1">
    <source>
        <dbReference type="EMBL" id="KAG6573688.1"/>
    </source>
</evidence>
<feature type="non-terminal residue" evidence="1">
    <location>
        <position position="1"/>
    </location>
</feature>
<dbReference type="AlphaFoldDB" id="A0AAV6M258"/>
<comment type="caution">
    <text evidence="1">The sequence shown here is derived from an EMBL/GenBank/DDBJ whole genome shotgun (WGS) entry which is preliminary data.</text>
</comment>
<evidence type="ECO:0000313" key="2">
    <source>
        <dbReference type="Proteomes" id="UP000685013"/>
    </source>
</evidence>